<dbReference type="Proteomes" id="UP000593560">
    <property type="component" value="Unassembled WGS sequence"/>
</dbReference>
<dbReference type="InterPro" id="IPR027417">
    <property type="entry name" value="P-loop_NTPase"/>
</dbReference>
<protein>
    <recommendedName>
        <fullName evidence="2">Disease resistance protein winged helix domain-containing protein</fullName>
    </recommendedName>
</protein>
<proteinExistence type="predicted"/>
<dbReference type="Pfam" id="PF23559">
    <property type="entry name" value="WHD_DRP"/>
    <property type="match status" value="1"/>
</dbReference>
<evidence type="ECO:0000313" key="4">
    <source>
        <dbReference type="Proteomes" id="UP000593560"/>
    </source>
</evidence>
<evidence type="ECO:0000259" key="2">
    <source>
        <dbReference type="Pfam" id="PF23559"/>
    </source>
</evidence>
<dbReference type="PANTHER" id="PTHR23155:SF1193">
    <property type="entry name" value="DISEASE RESISTANCE PROTEIN RPP13-RELATED"/>
    <property type="match status" value="1"/>
</dbReference>
<dbReference type="InterPro" id="IPR044974">
    <property type="entry name" value="Disease_R_plants"/>
</dbReference>
<keyword evidence="4" id="KW-1185">Reference proteome</keyword>
<name>A0A7J9HWW3_9ROSI</name>
<gene>
    <name evidence="3" type="ORF">Gohar_027656</name>
</gene>
<evidence type="ECO:0000256" key="1">
    <source>
        <dbReference type="ARBA" id="ARBA00022737"/>
    </source>
</evidence>
<reference evidence="3 4" key="1">
    <citation type="journal article" date="2019" name="Genome Biol. Evol.">
        <title>Insights into the evolution of the New World diploid cottons (Gossypium, subgenus Houzingenia) based on genome sequencing.</title>
        <authorList>
            <person name="Grover C.E."/>
            <person name="Arick M.A. 2nd"/>
            <person name="Thrash A."/>
            <person name="Conover J.L."/>
            <person name="Sanders W.S."/>
            <person name="Peterson D.G."/>
            <person name="Frelichowski J.E."/>
            <person name="Scheffler J.A."/>
            <person name="Scheffler B.E."/>
            <person name="Wendel J.F."/>
        </authorList>
    </citation>
    <scope>NUCLEOTIDE SEQUENCE [LARGE SCALE GENOMIC DNA]</scope>
    <source>
        <strain evidence="3">0</strain>
        <tissue evidence="3">Leaf</tissue>
    </source>
</reference>
<dbReference type="PANTHER" id="PTHR23155">
    <property type="entry name" value="DISEASE RESISTANCE PROTEIN RP"/>
    <property type="match status" value="1"/>
</dbReference>
<dbReference type="Gene3D" id="1.10.10.10">
    <property type="entry name" value="Winged helix-like DNA-binding domain superfamily/Winged helix DNA-binding domain"/>
    <property type="match status" value="1"/>
</dbReference>
<dbReference type="Gene3D" id="1.10.8.430">
    <property type="entry name" value="Helical domain of apoptotic protease-activating factors"/>
    <property type="match status" value="1"/>
</dbReference>
<dbReference type="OrthoDB" id="1935686at2759"/>
<dbReference type="InterPro" id="IPR042197">
    <property type="entry name" value="Apaf_helical"/>
</dbReference>
<sequence length="198" mass="22563">MPILTTLPLSSVLTDDGRWNLLCRKAFPSSKMGSQCCSEELEKLGKEMVKKCGGLPLAIVVLGGLLAIKQLLAQWEMVHKNIHGHLKGLLHQDHQYEDWEISKSELIQLWIAEGFISPSLESKEILMEDVGEQFLEELIDKSLVQVWRRDYTGTKVKTCQIRDLLRDLCTKKAKEEKFLEIIQQLSAEFDVTLANPML</sequence>
<feature type="domain" description="Disease resistance protein winged helix" evidence="2">
    <location>
        <begin position="97"/>
        <end position="169"/>
    </location>
</feature>
<evidence type="ECO:0000313" key="3">
    <source>
        <dbReference type="EMBL" id="MBA0813834.1"/>
    </source>
</evidence>
<dbReference type="InterPro" id="IPR036388">
    <property type="entry name" value="WH-like_DNA-bd_sf"/>
</dbReference>
<comment type="caution">
    <text evidence="3">The sequence shown here is derived from an EMBL/GenBank/DDBJ whole genome shotgun (WGS) entry which is preliminary data.</text>
</comment>
<dbReference type="GO" id="GO:0098542">
    <property type="term" value="P:defense response to other organism"/>
    <property type="evidence" value="ECO:0007669"/>
    <property type="project" value="TreeGrafter"/>
</dbReference>
<accession>A0A7J9HWW3</accession>
<dbReference type="AlphaFoldDB" id="A0A7J9HWW3"/>
<dbReference type="GO" id="GO:0043531">
    <property type="term" value="F:ADP binding"/>
    <property type="evidence" value="ECO:0007669"/>
    <property type="project" value="InterPro"/>
</dbReference>
<keyword evidence="1" id="KW-0677">Repeat</keyword>
<dbReference type="InterPro" id="IPR058922">
    <property type="entry name" value="WHD_DRP"/>
</dbReference>
<dbReference type="EMBL" id="JABFAD010000011">
    <property type="protein sequence ID" value="MBA0813834.1"/>
    <property type="molecule type" value="Genomic_DNA"/>
</dbReference>
<organism evidence="3 4">
    <name type="scientific">Gossypium harknessii</name>
    <dbReference type="NCBI Taxonomy" id="34285"/>
    <lineage>
        <taxon>Eukaryota</taxon>
        <taxon>Viridiplantae</taxon>
        <taxon>Streptophyta</taxon>
        <taxon>Embryophyta</taxon>
        <taxon>Tracheophyta</taxon>
        <taxon>Spermatophyta</taxon>
        <taxon>Magnoliopsida</taxon>
        <taxon>eudicotyledons</taxon>
        <taxon>Gunneridae</taxon>
        <taxon>Pentapetalae</taxon>
        <taxon>rosids</taxon>
        <taxon>malvids</taxon>
        <taxon>Malvales</taxon>
        <taxon>Malvaceae</taxon>
        <taxon>Malvoideae</taxon>
        <taxon>Gossypium</taxon>
    </lineage>
</organism>
<dbReference type="SUPFAM" id="SSF52540">
    <property type="entry name" value="P-loop containing nucleoside triphosphate hydrolases"/>
    <property type="match status" value="1"/>
</dbReference>